<organism evidence="1 2">
    <name type="scientific">Streptomyces poriferorum</name>
    <dbReference type="NCBI Taxonomy" id="2798799"/>
    <lineage>
        <taxon>Bacteria</taxon>
        <taxon>Bacillati</taxon>
        <taxon>Actinomycetota</taxon>
        <taxon>Actinomycetes</taxon>
        <taxon>Kitasatosporales</taxon>
        <taxon>Streptomycetaceae</taxon>
        <taxon>Streptomyces</taxon>
    </lineage>
</organism>
<dbReference type="Proteomes" id="UP001235744">
    <property type="component" value="Chromosome"/>
</dbReference>
<keyword evidence="2" id="KW-1185">Reference proteome</keyword>
<evidence type="ECO:0000313" key="1">
    <source>
        <dbReference type="EMBL" id="WLQ61499.1"/>
    </source>
</evidence>
<evidence type="ECO:0000313" key="2">
    <source>
        <dbReference type="Proteomes" id="UP001235744"/>
    </source>
</evidence>
<sequence>MALQTGLYYPYVHLRDETWAKAAALYWRHLARVVPAGFPVQDRGVVRELNQASGFIVDSDPRQVIEAVAPAFVTAVRDNAEALRARSAVQGRRFTSRWHSNPAPNWRTRNLTSR</sequence>
<protein>
    <submittedName>
        <fullName evidence="1">Uncharacterized protein</fullName>
    </submittedName>
</protein>
<reference evidence="1 2" key="1">
    <citation type="submission" date="2023-03" db="EMBL/GenBank/DDBJ databases">
        <title>Isolation and description of six Streptomyces strains from soil environments, able to metabolize different microbial glucans.</title>
        <authorList>
            <person name="Widen T."/>
            <person name="Larsbrink J."/>
        </authorList>
    </citation>
    <scope>NUCLEOTIDE SEQUENCE [LARGE SCALE GENOMIC DNA]</scope>
    <source>
        <strain evidence="1 2">Alt2</strain>
    </source>
</reference>
<proteinExistence type="predicted"/>
<accession>A0ABY9J574</accession>
<name>A0ABY9J574_9ACTN</name>
<gene>
    <name evidence="1" type="ORF">P8A19_41630</name>
</gene>
<dbReference type="RefSeq" id="WP_306106268.1">
    <property type="nucleotide sequence ID" value="NZ_CP120988.1"/>
</dbReference>
<dbReference type="EMBL" id="CP120988">
    <property type="protein sequence ID" value="WLQ61499.1"/>
    <property type="molecule type" value="Genomic_DNA"/>
</dbReference>